<evidence type="ECO:0000259" key="1">
    <source>
        <dbReference type="Pfam" id="PF08241"/>
    </source>
</evidence>
<proteinExistence type="predicted"/>
<dbReference type="GO" id="GO:0008757">
    <property type="term" value="F:S-adenosylmethionine-dependent methyltransferase activity"/>
    <property type="evidence" value="ECO:0007669"/>
    <property type="project" value="InterPro"/>
</dbReference>
<accession>A0AAW0Z6F7</accession>
<keyword evidence="3" id="KW-1185">Reference proteome</keyword>
<protein>
    <recommendedName>
        <fullName evidence="1">Methyltransferase type 11 domain-containing protein</fullName>
    </recommendedName>
</protein>
<dbReference type="Pfam" id="PF08241">
    <property type="entry name" value="Methyltransf_11"/>
    <property type="match status" value="1"/>
</dbReference>
<sequence length="159" mass="17661">MAASHFRLDDLPFDTGVFDMVHIRFIGLGVPEARWSDLLDEATRVLKRGGKLVFVETNYVLPRSTAASQRDSFSSLLSPHFIQPLPNLPIQINLPLIDSLVSSRDLSGPRFERTWTDENVLGAGRDAVLGGKRSCEDEGTRPIERDGQVSVWAWIATKG</sequence>
<dbReference type="Proteomes" id="UP001388673">
    <property type="component" value="Unassembled WGS sequence"/>
</dbReference>
<evidence type="ECO:0000313" key="2">
    <source>
        <dbReference type="EMBL" id="KAK8869768.1"/>
    </source>
</evidence>
<reference evidence="2 3" key="1">
    <citation type="journal article" date="2024" name="bioRxiv">
        <title>Comparative genomics of Cryptococcus and Kwoniella reveals pathogenesis evolution and contrasting karyotype dynamics via intercentromeric recombination or chromosome fusion.</title>
        <authorList>
            <person name="Coelho M.A."/>
            <person name="David-Palma M."/>
            <person name="Shea T."/>
            <person name="Bowers K."/>
            <person name="McGinley-Smith S."/>
            <person name="Mohammad A.W."/>
            <person name="Gnirke A."/>
            <person name="Yurkov A.M."/>
            <person name="Nowrousian M."/>
            <person name="Sun S."/>
            <person name="Cuomo C.A."/>
            <person name="Heitman J."/>
        </authorList>
    </citation>
    <scope>NUCLEOTIDE SEQUENCE [LARGE SCALE GENOMIC DNA]</scope>
    <source>
        <strain evidence="2 3">CBS 13917</strain>
    </source>
</reference>
<dbReference type="KEGG" id="kne:92177596"/>
<dbReference type="SUPFAM" id="SSF53335">
    <property type="entry name" value="S-adenosyl-L-methionine-dependent methyltransferases"/>
    <property type="match status" value="1"/>
</dbReference>
<feature type="domain" description="Methyltransferase type 11" evidence="1">
    <location>
        <begin position="7"/>
        <end position="54"/>
    </location>
</feature>
<gene>
    <name evidence="2" type="ORF">IAR55_000336</name>
</gene>
<dbReference type="InterPro" id="IPR013216">
    <property type="entry name" value="Methyltransf_11"/>
</dbReference>
<dbReference type="InterPro" id="IPR029063">
    <property type="entry name" value="SAM-dependent_MTases_sf"/>
</dbReference>
<name>A0AAW0Z6F7_9TREE</name>
<dbReference type="Gene3D" id="3.40.50.150">
    <property type="entry name" value="Vaccinia Virus protein VP39"/>
    <property type="match status" value="1"/>
</dbReference>
<dbReference type="RefSeq" id="XP_066806014.1">
    <property type="nucleotide sequence ID" value="XM_066943472.1"/>
</dbReference>
<dbReference type="AlphaFoldDB" id="A0AAW0Z6F7"/>
<dbReference type="GeneID" id="92177596"/>
<evidence type="ECO:0000313" key="3">
    <source>
        <dbReference type="Proteomes" id="UP001388673"/>
    </source>
</evidence>
<comment type="caution">
    <text evidence="2">The sequence shown here is derived from an EMBL/GenBank/DDBJ whole genome shotgun (WGS) entry which is preliminary data.</text>
</comment>
<dbReference type="EMBL" id="JBCAWK010000001">
    <property type="protein sequence ID" value="KAK8869768.1"/>
    <property type="molecule type" value="Genomic_DNA"/>
</dbReference>
<organism evidence="2 3">
    <name type="scientific">Kwoniella newhampshirensis</name>
    <dbReference type="NCBI Taxonomy" id="1651941"/>
    <lineage>
        <taxon>Eukaryota</taxon>
        <taxon>Fungi</taxon>
        <taxon>Dikarya</taxon>
        <taxon>Basidiomycota</taxon>
        <taxon>Agaricomycotina</taxon>
        <taxon>Tremellomycetes</taxon>
        <taxon>Tremellales</taxon>
        <taxon>Cryptococcaceae</taxon>
        <taxon>Kwoniella</taxon>
    </lineage>
</organism>